<dbReference type="PANTHER" id="PTHR10157:SF23">
    <property type="entry name" value="MOXD1 HOMOLOG 1"/>
    <property type="match status" value="1"/>
</dbReference>
<dbReference type="FunFam" id="2.60.120.230:FF:000001">
    <property type="entry name" value="Monooxygenase, DBH-like 1"/>
    <property type="match status" value="1"/>
</dbReference>
<keyword evidence="3" id="KW-0325">Glycoprotein</keyword>
<dbReference type="Proteomes" id="UP000299102">
    <property type="component" value="Unassembled WGS sequence"/>
</dbReference>
<evidence type="ECO:0000256" key="2">
    <source>
        <dbReference type="ARBA" id="ARBA00023157"/>
    </source>
</evidence>
<dbReference type="Pfam" id="PF03712">
    <property type="entry name" value="Cu2_monoox_C"/>
    <property type="match status" value="1"/>
</dbReference>
<dbReference type="PANTHER" id="PTHR10157">
    <property type="entry name" value="DOPAMINE BETA HYDROXYLASE RELATED"/>
    <property type="match status" value="1"/>
</dbReference>
<dbReference type="GO" id="GO:0006589">
    <property type="term" value="P:octopamine biosynthetic process"/>
    <property type="evidence" value="ECO:0007669"/>
    <property type="project" value="TreeGrafter"/>
</dbReference>
<dbReference type="SUPFAM" id="SSF49742">
    <property type="entry name" value="PHM/PNGase F"/>
    <property type="match status" value="2"/>
</dbReference>
<protein>
    <submittedName>
        <fullName evidence="6">MOXD1 homolog 1</fullName>
    </submittedName>
</protein>
<reference evidence="6 7" key="1">
    <citation type="journal article" date="2019" name="Commun. Biol.">
        <title>The bagworm genome reveals a unique fibroin gene that provides high tensile strength.</title>
        <authorList>
            <person name="Kono N."/>
            <person name="Nakamura H."/>
            <person name="Ohtoshi R."/>
            <person name="Tomita M."/>
            <person name="Numata K."/>
            <person name="Arakawa K."/>
        </authorList>
    </citation>
    <scope>NUCLEOTIDE SEQUENCE [LARGE SCALE GENOMIC DNA]</scope>
</reference>
<dbReference type="GO" id="GO:0004500">
    <property type="term" value="F:dopamine beta-monooxygenase activity"/>
    <property type="evidence" value="ECO:0007669"/>
    <property type="project" value="InterPro"/>
</dbReference>
<dbReference type="InterPro" id="IPR000945">
    <property type="entry name" value="DBH-like"/>
</dbReference>
<evidence type="ECO:0000259" key="4">
    <source>
        <dbReference type="Pfam" id="PF01082"/>
    </source>
</evidence>
<feature type="domain" description="Copper type II ascorbate-dependent monooxygenase N-terminal" evidence="4">
    <location>
        <begin position="32"/>
        <end position="168"/>
    </location>
</feature>
<dbReference type="InterPro" id="IPR024548">
    <property type="entry name" value="Cu2_monoox_C"/>
</dbReference>
<dbReference type="Gene3D" id="2.60.120.230">
    <property type="match status" value="1"/>
</dbReference>
<accession>A0A4C1VMJ6</accession>
<dbReference type="GO" id="GO:0005507">
    <property type="term" value="F:copper ion binding"/>
    <property type="evidence" value="ECO:0007669"/>
    <property type="project" value="InterPro"/>
</dbReference>
<evidence type="ECO:0000256" key="3">
    <source>
        <dbReference type="ARBA" id="ARBA00023180"/>
    </source>
</evidence>
<dbReference type="InterPro" id="IPR000323">
    <property type="entry name" value="Cu2_ascorb_mOase_N"/>
</dbReference>
<dbReference type="GO" id="GO:0042420">
    <property type="term" value="P:dopamine catabolic process"/>
    <property type="evidence" value="ECO:0007669"/>
    <property type="project" value="TreeGrafter"/>
</dbReference>
<dbReference type="EMBL" id="BGZK01000373">
    <property type="protein sequence ID" value="GBP39913.1"/>
    <property type="molecule type" value="Genomic_DNA"/>
</dbReference>
<dbReference type="Gene3D" id="2.60.120.310">
    <property type="entry name" value="Copper type II, ascorbate-dependent monooxygenase, N-terminal domain"/>
    <property type="match status" value="1"/>
</dbReference>
<dbReference type="InterPro" id="IPR036939">
    <property type="entry name" value="Cu2_ascorb_mOase_N_sf"/>
</dbReference>
<dbReference type="InterPro" id="IPR008977">
    <property type="entry name" value="PHM/PNGase_F_dom_sf"/>
</dbReference>
<comment type="caution">
    <text evidence="6">The sequence shown here is derived from an EMBL/GenBank/DDBJ whole genome shotgun (WGS) entry which is preliminary data.</text>
</comment>
<proteinExistence type="inferred from homology"/>
<dbReference type="OrthoDB" id="10003276at2759"/>
<evidence type="ECO:0000259" key="5">
    <source>
        <dbReference type="Pfam" id="PF03712"/>
    </source>
</evidence>
<keyword evidence="7" id="KW-1185">Reference proteome</keyword>
<dbReference type="GO" id="GO:0042421">
    <property type="term" value="P:norepinephrine biosynthetic process"/>
    <property type="evidence" value="ECO:0007669"/>
    <property type="project" value="TreeGrafter"/>
</dbReference>
<keyword evidence="2" id="KW-1015">Disulfide bond</keyword>
<evidence type="ECO:0000313" key="6">
    <source>
        <dbReference type="EMBL" id="GBP39913.1"/>
    </source>
</evidence>
<gene>
    <name evidence="6" type="ORF">EVAR_83050_1</name>
</gene>
<dbReference type="InterPro" id="IPR014784">
    <property type="entry name" value="Cu2_ascorb_mOase-like_C"/>
</dbReference>
<dbReference type="Pfam" id="PF01082">
    <property type="entry name" value="Cu2_monooxygen"/>
    <property type="match status" value="1"/>
</dbReference>
<dbReference type="AlphaFoldDB" id="A0A4C1VMJ6"/>
<dbReference type="GO" id="GO:0005615">
    <property type="term" value="C:extracellular space"/>
    <property type="evidence" value="ECO:0007669"/>
    <property type="project" value="TreeGrafter"/>
</dbReference>
<sequence length="513" mass="57681">MATFLPAPSSDSGYHIAPKYWQDESNEPKLDGLTIPHDKATMFWCKIFKVPDLRTKHHIVGYRPMLDSRPIRNGRPAVVKDATSPVHHMVLYECVDDGDRMSWNEWSESPGAYGPARPKEWASCTTPVAAWAMGSKGEFLPENVGIPLGESSGVSYYMLEVHYDNSALHEVLDSSGIRVHFTSELRRHDAGVLGLGVGVSALHVIPPKQLQYRTAGICSAECSRKMLPTDGVTIVSAQLHAHGTARKISLKHIRGNNELRPITQENAYDARYQQSRMVPGGRQFMPGDILVTECTYDSTARDKPILGGYSAIQEMCLSFVVYYPRTDLAGCYSMTPVKEFFETFGIREFYGIDMLQVENMFLSSGSLDNFEPLEFDIMQHNEDTAMQGDDQGVGLLKELLIKEPFEFRNKSFIAHLNEMPWTEPLLTEQIEKTLYSGTHMTFCKKRDDSWGAPIEIQNFPNYTALVSNETVQKSCHFLKVSLPSTTRSTDAGHILNFSFWSLLIPSMLMILAR</sequence>
<dbReference type="GO" id="GO:0030667">
    <property type="term" value="C:secretory granule membrane"/>
    <property type="evidence" value="ECO:0007669"/>
    <property type="project" value="TreeGrafter"/>
</dbReference>
<name>A0A4C1VMJ6_EUMVA</name>
<evidence type="ECO:0000313" key="7">
    <source>
        <dbReference type="Proteomes" id="UP000299102"/>
    </source>
</evidence>
<comment type="similarity">
    <text evidence="1">Belongs to the copper type II ascorbate-dependent monooxygenase family.</text>
</comment>
<feature type="domain" description="Copper type II ascorbate-dependent monooxygenase C-terminal" evidence="5">
    <location>
        <begin position="189"/>
        <end position="342"/>
    </location>
</feature>
<evidence type="ECO:0000256" key="1">
    <source>
        <dbReference type="ARBA" id="ARBA00010676"/>
    </source>
</evidence>
<organism evidence="6 7">
    <name type="scientific">Eumeta variegata</name>
    <name type="common">Bagworm moth</name>
    <name type="synonym">Eumeta japonica</name>
    <dbReference type="NCBI Taxonomy" id="151549"/>
    <lineage>
        <taxon>Eukaryota</taxon>
        <taxon>Metazoa</taxon>
        <taxon>Ecdysozoa</taxon>
        <taxon>Arthropoda</taxon>
        <taxon>Hexapoda</taxon>
        <taxon>Insecta</taxon>
        <taxon>Pterygota</taxon>
        <taxon>Neoptera</taxon>
        <taxon>Endopterygota</taxon>
        <taxon>Lepidoptera</taxon>
        <taxon>Glossata</taxon>
        <taxon>Ditrysia</taxon>
        <taxon>Tineoidea</taxon>
        <taxon>Psychidae</taxon>
        <taxon>Oiketicinae</taxon>
        <taxon>Eumeta</taxon>
    </lineage>
</organism>
<dbReference type="STRING" id="151549.A0A4C1VMJ6"/>